<dbReference type="AlphaFoldDB" id="A0A6C0AYI5"/>
<evidence type="ECO:0000256" key="1">
    <source>
        <dbReference type="SAM" id="Phobius"/>
    </source>
</evidence>
<keyword evidence="1" id="KW-1133">Transmembrane helix</keyword>
<feature type="transmembrane region" description="Helical" evidence="1">
    <location>
        <begin position="26"/>
        <end position="43"/>
    </location>
</feature>
<sequence length="44" mass="5439">MKERIVRFEKGPNTKKYTAYVKNKNIKSYLFMVNFFMCIIKMFH</sequence>
<reference evidence="2" key="1">
    <citation type="journal article" date="2020" name="Nature">
        <title>Giant virus diversity and host interactions through global metagenomics.</title>
        <authorList>
            <person name="Schulz F."/>
            <person name="Roux S."/>
            <person name="Paez-Espino D."/>
            <person name="Jungbluth S."/>
            <person name="Walsh D.A."/>
            <person name="Denef V.J."/>
            <person name="McMahon K.D."/>
            <person name="Konstantinidis K.T."/>
            <person name="Eloe-Fadrosh E.A."/>
            <person name="Kyrpides N.C."/>
            <person name="Woyke T."/>
        </authorList>
    </citation>
    <scope>NUCLEOTIDE SEQUENCE</scope>
    <source>
        <strain evidence="2">GVMAG-S-ERX555965-48</strain>
    </source>
</reference>
<name>A0A6C0AYI5_9ZZZZ</name>
<keyword evidence="1" id="KW-0812">Transmembrane</keyword>
<evidence type="ECO:0000313" key="2">
    <source>
        <dbReference type="EMBL" id="QHS84301.1"/>
    </source>
</evidence>
<organism evidence="2">
    <name type="scientific">viral metagenome</name>
    <dbReference type="NCBI Taxonomy" id="1070528"/>
    <lineage>
        <taxon>unclassified sequences</taxon>
        <taxon>metagenomes</taxon>
        <taxon>organismal metagenomes</taxon>
    </lineage>
</organism>
<protein>
    <submittedName>
        <fullName evidence="2">Uncharacterized protein</fullName>
    </submittedName>
</protein>
<proteinExistence type="predicted"/>
<keyword evidence="1" id="KW-0472">Membrane</keyword>
<dbReference type="EMBL" id="MN738779">
    <property type="protein sequence ID" value="QHS84301.1"/>
    <property type="molecule type" value="Genomic_DNA"/>
</dbReference>
<accession>A0A6C0AYI5</accession>